<proteinExistence type="predicted"/>
<keyword evidence="1 4" id="KW-0378">Hydrolase</keyword>
<feature type="short sequence motif" description="GXSXG" evidence="4">
    <location>
        <begin position="56"/>
        <end position="60"/>
    </location>
</feature>
<dbReference type="InterPro" id="IPR050301">
    <property type="entry name" value="NTE"/>
</dbReference>
<protein>
    <submittedName>
        <fullName evidence="6">Patatin-like phospholipase family protein</fullName>
    </submittedName>
</protein>
<dbReference type="RefSeq" id="WP_173273584.1">
    <property type="nucleotide sequence ID" value="NZ_JABMKV010000004.1"/>
</dbReference>
<keyword evidence="3 4" id="KW-0443">Lipid metabolism</keyword>
<dbReference type="SUPFAM" id="SSF52151">
    <property type="entry name" value="FabD/lysophospholipase-like"/>
    <property type="match status" value="1"/>
</dbReference>
<dbReference type="PANTHER" id="PTHR14226">
    <property type="entry name" value="NEUROPATHY TARGET ESTERASE/SWISS CHEESE D.MELANOGASTER"/>
    <property type="match status" value="1"/>
</dbReference>
<feature type="active site" description="Nucleophile" evidence="4">
    <location>
        <position position="58"/>
    </location>
</feature>
<accession>A0ABX2DFZ5</accession>
<name>A0ABX2DFZ5_9SPHI</name>
<dbReference type="InterPro" id="IPR016035">
    <property type="entry name" value="Acyl_Trfase/lysoPLipase"/>
</dbReference>
<evidence type="ECO:0000313" key="7">
    <source>
        <dbReference type="Proteomes" id="UP000762110"/>
    </source>
</evidence>
<sequence length="771" mass="87836">MYPKKLFVFFFLLLVLQVKGQKVGLVLSGGGAKGLAHIGTLKALEENNIPIDYITGTSMGGIVGAMYAAGYSPAQMEKIALSSDFQDWVNGKYKSDYSFYFQKNNANSSVLTAKLSIDTSLRLSFRSNLVNDIPLNFALLELFSQASAISKDNFDQLFVPYRCMVSDVLSQKSITVSKGSLAEAVRATMTVPLIYRPIKLDGKYVFDGGLYNNFPADIMKNEFKPDFIIGANVSSKTFNEYPKNDDRLMNRLLVYMFLSKSDSTLVGENGVYIQPDLVDYSTTNFTPVEELIKRGYEATMADMGKIKNSISRRVTSQELLAKRTKFNERKPDLVFSNVTVSGVNSQQKKYIERLFKSDKATFDLEDIKRGYYKLVADETFETVYPKISYQPETDSYNFEIVAKPKKSFKIDFGGNISSRPISNVYLGLQYNYLNRKAYTFGTNFYSGRFYESVQFSGRVDYPSGLPLFLAAELTYNHWNYYNTSQIFIENPHPTYIEQADRKIDLKLGMPLNRNARITLSAAFINNNDRYSPTNTFTVGDVLDRTIFNGLKTSVLFEQSSLNRKQYADRGHNLFFSASFLTGKENYTPGNVFGTYNSFVKNSIIKRTFREWTSIKLSDENYFFHTKNYSLGYLAEGVISNQPLYFNYYETLLAAPAFYPLQDSKSLFLTNFRATNYFAGGLKNVFNIKRNFDFRLEGYLFLPYKEFEKSGVQGIEYAKAFSKWHYAGTAGLVYHTPVGPISLSYNLYDDPVKRNGVLLHLGYLIYNKRSLE</sequence>
<dbReference type="EMBL" id="JABMKV010000004">
    <property type="protein sequence ID" value="NQX32952.1"/>
    <property type="molecule type" value="Genomic_DNA"/>
</dbReference>
<dbReference type="InterPro" id="IPR002641">
    <property type="entry name" value="PNPLA_dom"/>
</dbReference>
<organism evidence="6 7">
    <name type="scientific">Pedobacter boryungensis</name>
    <dbReference type="NCBI Taxonomy" id="869962"/>
    <lineage>
        <taxon>Bacteria</taxon>
        <taxon>Pseudomonadati</taxon>
        <taxon>Bacteroidota</taxon>
        <taxon>Sphingobacteriia</taxon>
        <taxon>Sphingobacteriales</taxon>
        <taxon>Sphingobacteriaceae</taxon>
        <taxon>Pedobacter</taxon>
    </lineage>
</organism>
<dbReference type="PROSITE" id="PS51635">
    <property type="entry name" value="PNPLA"/>
    <property type="match status" value="1"/>
</dbReference>
<feature type="short sequence motif" description="DGA/G" evidence="4">
    <location>
        <begin position="207"/>
        <end position="209"/>
    </location>
</feature>
<feature type="domain" description="PNPLA" evidence="5">
    <location>
        <begin position="25"/>
        <end position="220"/>
    </location>
</feature>
<evidence type="ECO:0000313" key="6">
    <source>
        <dbReference type="EMBL" id="NQX32952.1"/>
    </source>
</evidence>
<comment type="caution">
    <text evidence="6">The sequence shown here is derived from an EMBL/GenBank/DDBJ whole genome shotgun (WGS) entry which is preliminary data.</text>
</comment>
<evidence type="ECO:0000256" key="1">
    <source>
        <dbReference type="ARBA" id="ARBA00022801"/>
    </source>
</evidence>
<dbReference type="Pfam" id="PF01734">
    <property type="entry name" value="Patatin"/>
    <property type="match status" value="1"/>
</dbReference>
<evidence type="ECO:0000256" key="2">
    <source>
        <dbReference type="ARBA" id="ARBA00022963"/>
    </source>
</evidence>
<dbReference type="CDD" id="cd07205">
    <property type="entry name" value="Pat_PNPLA6_PNPLA7_NTE1_like"/>
    <property type="match status" value="1"/>
</dbReference>
<feature type="short sequence motif" description="GXGXXG" evidence="4">
    <location>
        <begin position="29"/>
        <end position="34"/>
    </location>
</feature>
<evidence type="ECO:0000259" key="5">
    <source>
        <dbReference type="PROSITE" id="PS51635"/>
    </source>
</evidence>
<keyword evidence="2 4" id="KW-0442">Lipid degradation</keyword>
<evidence type="ECO:0000256" key="3">
    <source>
        <dbReference type="ARBA" id="ARBA00023098"/>
    </source>
</evidence>
<evidence type="ECO:0000256" key="4">
    <source>
        <dbReference type="PROSITE-ProRule" id="PRU01161"/>
    </source>
</evidence>
<dbReference type="PANTHER" id="PTHR14226:SF29">
    <property type="entry name" value="NEUROPATHY TARGET ESTERASE SWS"/>
    <property type="match status" value="1"/>
</dbReference>
<gene>
    <name evidence="6" type="ORF">HQN85_14530</name>
</gene>
<reference evidence="6 7" key="1">
    <citation type="submission" date="2020-05" db="EMBL/GenBank/DDBJ databases">
        <title>Description of Pedobacter foliorum sp. nov.</title>
        <authorList>
            <person name="Qi S."/>
            <person name="Carlier A."/>
            <person name="Cnockaert M."/>
            <person name="Vandamme P."/>
        </authorList>
    </citation>
    <scope>NUCLEOTIDE SEQUENCE [LARGE SCALE GENOMIC DNA]</scope>
    <source>
        <strain evidence="6 7">LMG 31300</strain>
    </source>
</reference>
<dbReference type="Proteomes" id="UP000762110">
    <property type="component" value="Unassembled WGS sequence"/>
</dbReference>
<keyword evidence="7" id="KW-1185">Reference proteome</keyword>
<dbReference type="Gene3D" id="3.40.1090.10">
    <property type="entry name" value="Cytosolic phospholipase A2 catalytic domain"/>
    <property type="match status" value="2"/>
</dbReference>
<feature type="active site" description="Proton acceptor" evidence="4">
    <location>
        <position position="207"/>
    </location>
</feature>